<comment type="caution">
    <text evidence="3">The sequence shown here is derived from an EMBL/GenBank/DDBJ whole genome shotgun (WGS) entry which is preliminary data.</text>
</comment>
<dbReference type="InterPro" id="IPR002110">
    <property type="entry name" value="Ankyrin_rpt"/>
</dbReference>
<dbReference type="Gramene" id="Jr08_19720_p1">
    <property type="protein sequence ID" value="cds.Jr08_19720_p1"/>
    <property type="gene ID" value="Jr08_19720"/>
</dbReference>
<dbReference type="Pfam" id="PF13962">
    <property type="entry name" value="PGG"/>
    <property type="match status" value="1"/>
</dbReference>
<gene>
    <name evidence="3" type="ORF">F2P56_019178</name>
</gene>
<dbReference type="EMBL" id="LIHL02000008">
    <property type="protein sequence ID" value="KAF5463250.1"/>
    <property type="molecule type" value="Genomic_DNA"/>
</dbReference>
<keyword evidence="1" id="KW-1133">Transmembrane helix</keyword>
<dbReference type="Proteomes" id="UP000619265">
    <property type="component" value="Unassembled WGS sequence"/>
</dbReference>
<proteinExistence type="predicted"/>
<feature type="transmembrane region" description="Helical" evidence="1">
    <location>
        <begin position="539"/>
        <end position="560"/>
    </location>
</feature>
<reference evidence="3" key="2">
    <citation type="submission" date="2020-03" db="EMBL/GenBank/DDBJ databases">
        <title>Walnut 2.0.</title>
        <authorList>
            <person name="Marrano A."/>
            <person name="Britton M."/>
            <person name="Zimin A.V."/>
            <person name="Zaini P.A."/>
            <person name="Workman R."/>
            <person name="Puiu D."/>
            <person name="Bianco L."/>
            <person name="Allen B.J."/>
            <person name="Troggio M."/>
            <person name="Leslie C.A."/>
            <person name="Timp W."/>
            <person name="Dendekar A."/>
            <person name="Salzberg S.L."/>
            <person name="Neale D.B."/>
        </authorList>
    </citation>
    <scope>NUCLEOTIDE SEQUENCE</scope>
    <source>
        <tissue evidence="3">Leaves</tissue>
    </source>
</reference>
<dbReference type="PANTHER" id="PTHR24177">
    <property type="entry name" value="CASKIN"/>
    <property type="match status" value="1"/>
</dbReference>
<reference evidence="3" key="1">
    <citation type="submission" date="2015-10" db="EMBL/GenBank/DDBJ databases">
        <authorList>
            <person name="Martinez-Garcia P.J."/>
            <person name="Crepeau M.W."/>
            <person name="Puiu D."/>
            <person name="Gonzalez-Ibeas D."/>
            <person name="Whalen J."/>
            <person name="Stevens K."/>
            <person name="Paul R."/>
            <person name="Butterfield T."/>
            <person name="Britton M."/>
            <person name="Reagan R."/>
            <person name="Chakraborty S."/>
            <person name="Walawage S.L."/>
            <person name="Vasquez-Gross H.A."/>
            <person name="Cardeno C."/>
            <person name="Famula R."/>
            <person name="Pratt K."/>
            <person name="Kuruganti S."/>
            <person name="Aradhya M.K."/>
            <person name="Leslie C.A."/>
            <person name="Dandekar A.M."/>
            <person name="Salzberg S.L."/>
            <person name="Wegrzyn J.L."/>
            <person name="Langley C.H."/>
            <person name="Neale D.B."/>
        </authorList>
    </citation>
    <scope>NUCLEOTIDE SEQUENCE</scope>
    <source>
        <tissue evidence="3">Leaves</tissue>
    </source>
</reference>
<feature type="domain" description="PGG" evidence="2">
    <location>
        <begin position="492"/>
        <end position="604"/>
    </location>
</feature>
<keyword evidence="1" id="KW-0812">Transmembrane</keyword>
<dbReference type="Gene3D" id="1.25.40.20">
    <property type="entry name" value="Ankyrin repeat-containing domain"/>
    <property type="match status" value="2"/>
</dbReference>
<dbReference type="Pfam" id="PF12796">
    <property type="entry name" value="Ank_2"/>
    <property type="match status" value="2"/>
</dbReference>
<sequence length="658" mass="74305">MEYSIVQGSSPEEGKTLFEMAMKGKWSEVVDTCTENPFLLSAGGITRTKDTLLHLAVSEGQEKTVLEITKVISELPISKEFVGRRNDGGNTALHLAAVVGNVAMCKCLAGIDSSLIVARNEDGETPLSLAVLFGKNQAFICLTQMLMLDKERFSHSKTMKYGTHGYTILHYAINGDHYGMIVDEHDVEQNHDHPIERNYRACVNFLLLFRNLVRLIVQVAIRCKVREQRDEESPETQPENPELRTQNGAWKHRFSPAIYGLFYKIFKLANRTMVIVLIALGIPTIRKIYEEKKKHKLSILIMNELLRSTVDEVYEYYYRGSKKALHPSDTATVDPDEIDPYLDEDDTQTETPILIAARNGISEIVEKILELFPIAIHDMNEENKNVMLLAVQYRQPHVFQILLQKNIMIRDRVLRVVDKSGNNAAHLAAELGAYRPWLIPGEALQMQWEMKWFEFVTQNIPSNLLTRCNNDGKTPEELFIENHKQLVKDGGKWLIKTSESYSLVAALIATVAFASSTAVPGGVKEDNGSPTLENRTPFHLFAISSLIALCFSVTALVTFLSILTSRNKEKDFGKDLPTKLLIGLTSLFFSIAAVLITFCSGHFFVIDEKLKYVAYPVYAATCLPVTFFAVMQFPLYFDLIESTFKKVPRRSYKASVLI</sequence>
<name>A0A834CR78_JUGRE</name>
<dbReference type="SMART" id="SM00248">
    <property type="entry name" value="ANK"/>
    <property type="match status" value="6"/>
</dbReference>
<evidence type="ECO:0000313" key="3">
    <source>
        <dbReference type="EMBL" id="KAF5463250.1"/>
    </source>
</evidence>
<evidence type="ECO:0000259" key="2">
    <source>
        <dbReference type="Pfam" id="PF13962"/>
    </source>
</evidence>
<dbReference type="InterPro" id="IPR036770">
    <property type="entry name" value="Ankyrin_rpt-contain_sf"/>
</dbReference>
<protein>
    <recommendedName>
        <fullName evidence="2">PGG domain-containing protein</fullName>
    </recommendedName>
</protein>
<organism evidence="3 4">
    <name type="scientific">Juglans regia</name>
    <name type="common">English walnut</name>
    <dbReference type="NCBI Taxonomy" id="51240"/>
    <lineage>
        <taxon>Eukaryota</taxon>
        <taxon>Viridiplantae</taxon>
        <taxon>Streptophyta</taxon>
        <taxon>Embryophyta</taxon>
        <taxon>Tracheophyta</taxon>
        <taxon>Spermatophyta</taxon>
        <taxon>Magnoliopsida</taxon>
        <taxon>eudicotyledons</taxon>
        <taxon>Gunneridae</taxon>
        <taxon>Pentapetalae</taxon>
        <taxon>rosids</taxon>
        <taxon>fabids</taxon>
        <taxon>Fagales</taxon>
        <taxon>Juglandaceae</taxon>
        <taxon>Juglans</taxon>
    </lineage>
</organism>
<evidence type="ECO:0000256" key="1">
    <source>
        <dbReference type="SAM" id="Phobius"/>
    </source>
</evidence>
<dbReference type="AlphaFoldDB" id="A0A834CR78"/>
<feature type="transmembrane region" description="Helical" evidence="1">
    <location>
        <begin position="268"/>
        <end position="289"/>
    </location>
</feature>
<accession>A0A834CR78</accession>
<feature type="transmembrane region" description="Helical" evidence="1">
    <location>
        <begin position="580"/>
        <end position="605"/>
    </location>
</feature>
<keyword evidence="1" id="KW-0472">Membrane</keyword>
<evidence type="ECO:0000313" key="4">
    <source>
        <dbReference type="Proteomes" id="UP000619265"/>
    </source>
</evidence>
<dbReference type="SUPFAM" id="SSF48403">
    <property type="entry name" value="Ankyrin repeat"/>
    <property type="match status" value="1"/>
</dbReference>
<feature type="transmembrane region" description="Helical" evidence="1">
    <location>
        <begin position="617"/>
        <end position="640"/>
    </location>
</feature>
<dbReference type="PANTHER" id="PTHR24177:SF103">
    <property type="entry name" value="PGG DOMAIN-CONTAINING PROTEIN"/>
    <property type="match status" value="1"/>
</dbReference>
<dbReference type="InterPro" id="IPR026961">
    <property type="entry name" value="PGG_dom"/>
</dbReference>
<feature type="transmembrane region" description="Helical" evidence="1">
    <location>
        <begin position="501"/>
        <end position="519"/>
    </location>
</feature>